<organism evidence="2 3">
    <name type="scientific">Rufibacter latericius</name>
    <dbReference type="NCBI Taxonomy" id="2487040"/>
    <lineage>
        <taxon>Bacteria</taxon>
        <taxon>Pseudomonadati</taxon>
        <taxon>Bacteroidota</taxon>
        <taxon>Cytophagia</taxon>
        <taxon>Cytophagales</taxon>
        <taxon>Hymenobacteraceae</taxon>
        <taxon>Rufibacter</taxon>
    </lineage>
</organism>
<evidence type="ECO:0000313" key="3">
    <source>
        <dbReference type="Proteomes" id="UP000272117"/>
    </source>
</evidence>
<proteinExistence type="predicted"/>
<comment type="caution">
    <text evidence="2">The sequence shown here is derived from an EMBL/GenBank/DDBJ whole genome shotgun (WGS) entry which is preliminary data.</text>
</comment>
<dbReference type="RefSeq" id="WP_123128151.1">
    <property type="nucleotide sequence ID" value="NZ_RJJD01000013.1"/>
</dbReference>
<reference evidence="2 3" key="1">
    <citation type="submission" date="2018-11" db="EMBL/GenBank/DDBJ databases">
        <title>Rufibacter latericius sp. nov., isolated from water in Baiyang Lake.</title>
        <authorList>
            <person name="Yang Y."/>
        </authorList>
    </citation>
    <scope>NUCLEOTIDE SEQUENCE [LARGE SCALE GENOMIC DNA]</scope>
    <source>
        <strain evidence="2 3">R-22-1c-1</strain>
    </source>
</reference>
<evidence type="ECO:0000313" key="2">
    <source>
        <dbReference type="EMBL" id="RNI24063.1"/>
    </source>
</evidence>
<sequence>MRESCIFCHSPLDGSDEHIIPESVNGRLHSKQLICHHCNSKKFGRHLDPVLAETFKTVGHLLGLKKARPLQVQDPSGRKYLMEKSGKVSVVAPEYQVQRKDGFTYINVTGDPKNTLRKFAKLAAPYWNPDHKSENLKVSTSEGDNPPLSAELKIEVTGALVLLINKIILEFYAHCGLDLRLVTGLTERVNALDFTVDNVFFTNFRQEVREFGNEEISHLITIRSQGNYLYGYLEIFNVLCGVIILTEDFGGEDLEATYHQDALAGERLQGPVTVTLPLEILAAPAAAPSPDEFSLLLGALLERNRSRQFQDIFDKTIRQIEEEVQQEVNEGKIPLASHEEEYVKRSCEAIAYLTVYEFPYILEDALDEQNDLYNHLHSNLREEQFDPFFEMNRHAIGMRLDFGEGDIYRLDTFIKTPVFKRGEVNIVKIHCLLIQEETGFKRYLPFREFYEGVGQPNEKGPPQ</sequence>
<dbReference type="OrthoDB" id="793771at2"/>
<dbReference type="Proteomes" id="UP000272117">
    <property type="component" value="Unassembled WGS sequence"/>
</dbReference>
<dbReference type="AlphaFoldDB" id="A0A3M9MGR3"/>
<keyword evidence="3" id="KW-1185">Reference proteome</keyword>
<feature type="domain" description="HNH endonuclease 5" evidence="1">
    <location>
        <begin position="5"/>
        <end position="54"/>
    </location>
</feature>
<dbReference type="EMBL" id="RJJD01000013">
    <property type="protein sequence ID" value="RNI24063.1"/>
    <property type="molecule type" value="Genomic_DNA"/>
</dbReference>
<dbReference type="InterPro" id="IPR029471">
    <property type="entry name" value="HNH_5"/>
</dbReference>
<dbReference type="Pfam" id="PF14279">
    <property type="entry name" value="HNH_5"/>
    <property type="match status" value="1"/>
</dbReference>
<evidence type="ECO:0000259" key="1">
    <source>
        <dbReference type="Pfam" id="PF14279"/>
    </source>
</evidence>
<name>A0A3M9MGR3_9BACT</name>
<accession>A0A3M9MGR3</accession>
<gene>
    <name evidence="2" type="ORF">EFB08_16945</name>
</gene>
<protein>
    <recommendedName>
        <fullName evidence="1">HNH endonuclease 5 domain-containing protein</fullName>
    </recommendedName>
</protein>